<proteinExistence type="predicted"/>
<evidence type="ECO:0000313" key="9">
    <source>
        <dbReference type="Proteomes" id="UP000019155"/>
    </source>
</evidence>
<feature type="transmembrane region" description="Helical" evidence="7">
    <location>
        <begin position="124"/>
        <end position="147"/>
    </location>
</feature>
<sequence>MNKNKQFVINLTASLVNFVVNMGIGFAITPFIVGRVGAEAYGFTGLANTMVGYATLFTIALNSVAGRFITVAYHQGDKRKADAYFSSALAANLVMTLVPTAIAIPLIINLEHVIRISPHLVTDVKWLFCFVYLNYVVATMSSVLSVATFIKNKLYLSSLANIAFSVVRITVMVVCFALFPTYVLFVGLGTCLAQLTLAILNYMFTIRLTPELRIRWKAISLRATWTMLSSGIWNTVIKLQQILQNGLSLLIANLAISPLHMGYLSIAQVVPNALITLTNTISGLFSPEQTRLYAQGDHNALLDELKTGMRITGLFTNVIVVTLLINGSAFIALWQPSQDTHMIYMLMMLTLSGFFLHRHSEYVAGGAFVGESVAQLLSQLVGMWHHLACRHIGVCQILQLGHLCRRSRTTIHRYTCEHHRCTRICLYLSTAVLAAILPRICAISRFHHAGDYSQQLRQYHAEYSANQLDWFTTSMCSNRIAHIRIRPASSARRTGKNGTSAQTDAMEKNSKTLDESSLRILFHDALAAVCLAFPEQEWADARPYIVDLVLKGQVSYDAPWNCAEQPEQCFQSHTYLLVRPI</sequence>
<evidence type="ECO:0000256" key="4">
    <source>
        <dbReference type="ARBA" id="ARBA00022989"/>
    </source>
</evidence>
<evidence type="ECO:0000256" key="7">
    <source>
        <dbReference type="SAM" id="Phobius"/>
    </source>
</evidence>
<dbReference type="InterPro" id="IPR050833">
    <property type="entry name" value="Poly_Biosynth_Transport"/>
</dbReference>
<keyword evidence="3 7" id="KW-0812">Transmembrane</keyword>
<dbReference type="eggNOG" id="COG2244">
    <property type="taxonomic scope" value="Bacteria"/>
</dbReference>
<dbReference type="CDD" id="cd12082">
    <property type="entry name" value="MATE_like"/>
    <property type="match status" value="1"/>
</dbReference>
<comment type="subcellular location">
    <subcellularLocation>
        <location evidence="1">Cell membrane</location>
        <topology evidence="1">Multi-pass membrane protein</topology>
    </subcellularLocation>
</comment>
<keyword evidence="9" id="KW-1185">Reference proteome</keyword>
<evidence type="ECO:0000256" key="2">
    <source>
        <dbReference type="ARBA" id="ARBA00022475"/>
    </source>
</evidence>
<name>W4NA79_9BIFI</name>
<feature type="transmembrane region" description="Helical" evidence="7">
    <location>
        <begin position="7"/>
        <end position="33"/>
    </location>
</feature>
<dbReference type="AlphaFoldDB" id="W4NA79"/>
<accession>W4NA79</accession>
<feature type="transmembrane region" description="Helical" evidence="7">
    <location>
        <begin position="85"/>
        <end position="108"/>
    </location>
</feature>
<evidence type="ECO:0000256" key="5">
    <source>
        <dbReference type="ARBA" id="ARBA00023136"/>
    </source>
</evidence>
<gene>
    <name evidence="8" type="ORF">BMOU_0706</name>
</gene>
<dbReference type="GO" id="GO:0005886">
    <property type="term" value="C:plasma membrane"/>
    <property type="evidence" value="ECO:0007669"/>
    <property type="project" value="UniProtKB-SubCell"/>
</dbReference>
<evidence type="ECO:0000256" key="3">
    <source>
        <dbReference type="ARBA" id="ARBA00022692"/>
    </source>
</evidence>
<feature type="transmembrane region" description="Helical" evidence="7">
    <location>
        <begin position="53"/>
        <end position="73"/>
    </location>
</feature>
<dbReference type="EMBL" id="AZMV01000002">
    <property type="protein sequence ID" value="ETY71967.1"/>
    <property type="molecule type" value="Genomic_DNA"/>
</dbReference>
<evidence type="ECO:0000256" key="1">
    <source>
        <dbReference type="ARBA" id="ARBA00004651"/>
    </source>
</evidence>
<dbReference type="PANTHER" id="PTHR30250">
    <property type="entry name" value="PST FAMILY PREDICTED COLANIC ACID TRANSPORTER"/>
    <property type="match status" value="1"/>
</dbReference>
<dbReference type="Proteomes" id="UP000019155">
    <property type="component" value="Unassembled WGS sequence"/>
</dbReference>
<feature type="transmembrane region" description="Helical" evidence="7">
    <location>
        <begin position="159"/>
        <end position="179"/>
    </location>
</feature>
<keyword evidence="4 7" id="KW-1133">Transmembrane helix</keyword>
<keyword evidence="5 7" id="KW-0472">Membrane</keyword>
<evidence type="ECO:0000313" key="8">
    <source>
        <dbReference type="EMBL" id="ETY71967.1"/>
    </source>
</evidence>
<dbReference type="PATRIC" id="fig|1435051.3.peg.703"/>
<protein>
    <submittedName>
        <fullName evidence="8">Polysaccharide biosynthesis protein</fullName>
    </submittedName>
</protein>
<keyword evidence="2" id="KW-1003">Cell membrane</keyword>
<feature type="region of interest" description="Disordered" evidence="6">
    <location>
        <begin position="489"/>
        <end position="509"/>
    </location>
</feature>
<dbReference type="PANTHER" id="PTHR30250:SF26">
    <property type="entry name" value="PSMA PROTEIN"/>
    <property type="match status" value="1"/>
</dbReference>
<feature type="transmembrane region" description="Helical" evidence="7">
    <location>
        <begin position="341"/>
        <end position="357"/>
    </location>
</feature>
<comment type="caution">
    <text evidence="8">The sequence shown here is derived from an EMBL/GenBank/DDBJ whole genome shotgun (WGS) entry which is preliminary data.</text>
</comment>
<feature type="transmembrane region" description="Helical" evidence="7">
    <location>
        <begin position="314"/>
        <end position="335"/>
    </location>
</feature>
<reference evidence="8 9" key="1">
    <citation type="journal article" date="2014" name="Genome Announc.">
        <title>The Genome Sequence of Bifidobacterium moukalabense DSM 27321 Highlights the Close Phylogenetic Relatedness with the Bifidobacterium dentium Taxon.</title>
        <authorList>
            <person name="Lugli G.A."/>
            <person name="Duranti S."/>
            <person name="Milani C."/>
            <person name="Turroni F."/>
            <person name="Viappiani A."/>
            <person name="Mangifesta M."/>
            <person name="van Sinderen D."/>
            <person name="Ventura M."/>
        </authorList>
    </citation>
    <scope>NUCLEOTIDE SEQUENCE [LARGE SCALE GENOMIC DNA]</scope>
    <source>
        <strain evidence="8 9">DSM 27321</strain>
    </source>
</reference>
<dbReference type="STRING" id="1435051.BMOU_0706"/>
<organism evidence="8 9">
    <name type="scientific">Bifidobacterium moukalabense DSM 27321</name>
    <dbReference type="NCBI Taxonomy" id="1435051"/>
    <lineage>
        <taxon>Bacteria</taxon>
        <taxon>Bacillati</taxon>
        <taxon>Actinomycetota</taxon>
        <taxon>Actinomycetes</taxon>
        <taxon>Bifidobacteriales</taxon>
        <taxon>Bifidobacteriaceae</taxon>
        <taxon>Bifidobacterium</taxon>
    </lineage>
</organism>
<evidence type="ECO:0000256" key="6">
    <source>
        <dbReference type="SAM" id="MobiDB-lite"/>
    </source>
</evidence>
<feature type="transmembrane region" description="Helical" evidence="7">
    <location>
        <begin position="185"/>
        <end position="204"/>
    </location>
</feature>